<dbReference type="Gene3D" id="1.10.1520.10">
    <property type="entry name" value="Ribonuclease III domain"/>
    <property type="match status" value="2"/>
</dbReference>
<accession>A0A2H3C7G3</accession>
<keyword evidence="3" id="KW-0378">Hydrolase</keyword>
<evidence type="ECO:0000313" key="8">
    <source>
        <dbReference type="EMBL" id="PBK74268.1"/>
    </source>
</evidence>
<feature type="domain" description="RNase III" evidence="7">
    <location>
        <begin position="1046"/>
        <end position="1202"/>
    </location>
</feature>
<evidence type="ECO:0000256" key="1">
    <source>
        <dbReference type="ARBA" id="ARBA00022737"/>
    </source>
</evidence>
<evidence type="ECO:0000256" key="5">
    <source>
        <dbReference type="ARBA" id="ARBA00022840"/>
    </source>
</evidence>
<evidence type="ECO:0000256" key="6">
    <source>
        <dbReference type="SAM" id="MobiDB-lite"/>
    </source>
</evidence>
<dbReference type="PANTHER" id="PTHR14950:SF37">
    <property type="entry name" value="ENDORIBONUCLEASE DICER"/>
    <property type="match status" value="1"/>
</dbReference>
<dbReference type="PANTHER" id="PTHR14950">
    <property type="entry name" value="DICER-RELATED"/>
    <property type="match status" value="1"/>
</dbReference>
<dbReference type="GO" id="GO:0004525">
    <property type="term" value="F:ribonuclease III activity"/>
    <property type="evidence" value="ECO:0007669"/>
    <property type="project" value="InterPro"/>
</dbReference>
<feature type="compositionally biased region" description="Polar residues" evidence="6">
    <location>
        <begin position="48"/>
        <end position="60"/>
    </location>
</feature>
<keyword evidence="4" id="KW-0347">Helicase</keyword>
<dbReference type="InterPro" id="IPR005034">
    <property type="entry name" value="Dicer_dimerisation"/>
</dbReference>
<dbReference type="SUPFAM" id="SSF52540">
    <property type="entry name" value="P-loop containing nucleoside triphosphate hydrolases"/>
    <property type="match status" value="1"/>
</dbReference>
<dbReference type="SMART" id="SM00535">
    <property type="entry name" value="RIBOc"/>
    <property type="match status" value="2"/>
</dbReference>
<feature type="region of interest" description="Disordered" evidence="6">
    <location>
        <begin position="1"/>
        <end position="86"/>
    </location>
</feature>
<proteinExistence type="predicted"/>
<gene>
    <name evidence="8" type="ORF">ARMSODRAFT_906979</name>
</gene>
<dbReference type="GO" id="GO:0005524">
    <property type="term" value="F:ATP binding"/>
    <property type="evidence" value="ECO:0007669"/>
    <property type="project" value="UniProtKB-KW"/>
</dbReference>
<dbReference type="PROSITE" id="PS00517">
    <property type="entry name" value="RNASE_3_1"/>
    <property type="match status" value="1"/>
</dbReference>
<keyword evidence="9" id="KW-1185">Reference proteome</keyword>
<keyword evidence="5" id="KW-0067">ATP-binding</keyword>
<dbReference type="CDD" id="cd00593">
    <property type="entry name" value="RIBOc"/>
    <property type="match status" value="2"/>
</dbReference>
<dbReference type="PROSITE" id="PS50142">
    <property type="entry name" value="RNASE_3_2"/>
    <property type="match status" value="2"/>
</dbReference>
<sequence length="1309" mass="145859">MLKIWKGKWKAQDQEDGEIQSDPERDSDQQLASGGANVPFEFDDSAMASPSQSLLDTVPSSAALPLSDSERPHKRRKTQNGQDTGQITRCMTVSKTVQGGCDPNRLREIIVLYDRAFPSNRRQKTILDEITSLDPSGRVFPQYLEASRRVLEELGPCASDLVWRRALRDIETSVSTWDDHDDDDDATPEMVLKAPVRDIIKNWTFAMPNLDISSRGFNVSPKFLRLVQILKACEPLDLDTEPRGFSLVFVSSKVVALGVTDLLKALGEFRCQPLLGDETHVVQQDLFDAIEDGTCNLLIAVQSIEDLHIPRASVVVRFSLSRDYLSHAYTYSRASLTDRHLVFMAERENNVHRHIISSLARINESILPWATCISDTSLPPLNLSDMMVVFSLDKGTEVEDSKQPYITDATTGCEIRLQDAAAVIFRLGAQLLELKPGQNKEKPRLVCVSAGPLCTFRVHLPGMPNDLSCISGPPSTSPAIARRQACFTACAKLAEAGLLPYRFFPIPENRRSWKPKGLPPATDTKVAGTRMYSGSVPRFWQSNSYSPTKVLYPTIICGDCLQREALHAPLLLLTRRPLPDITNIKLFFLGMPIVVPLRRAAPLLVNDEQLQLLHTYTIRFFRTVVNKPYTCESGKTAYFVAPLQSNFHSPVLDSSRPFDLPDIGSRLPWDAIHLASESRWVPLKYGAADMVEPDVHDAAIQGHMEFIRRYEVVKVRRDLTPQSIHPNDNSMTILEFVRSKYENLPDLKDENQCILEVVKIDPWLQYASPSSRPQGGRSDPLYMIPELYAKCTFPLSVIRTGFLFPSIMENINHILLVKELNVNFFGHSVAEDLLRMAITAPSVGLAYDYERLELLGDSFLKYVSSLYVFVTEPDRSEGNLHASRRELISNNSLLHQAVRIGLPSFIQTKPFSIKTWCPPNFTRELNNNTATRQVQDSAVQSAVKQPVAAPVQSTDASTTKAKGRRKRKKKTRALCDSNKWLGDKTVADVVESIIGAAYLTGGKDVALRVTKDLGVCLPRVEQWSDFGRTAMAPSSRVTAKLKPGTLQVIEGVLGHKFKRPYLLAQALTHITHQGFQTSCYERFEFVGDAVLDFLVVRHIFSRNQGLSPGALTLLKGAMVSNRALAALCVCSGLHQHLLFQSAELALSISSYEKEVKRKQSEEYTAAQQEGRAPGQFWFDIDPPKPLSDVVESIMGAMCISDDFLPDGVEAIFLNLVQPFYDKHITLQTLSHHPTKVLLELLQASGCQDFEISKENDGGSVQCNVLVHGIVLASATETNPVSAARLASLWALDALEGDSTFLARTCDCRW</sequence>
<dbReference type="Proteomes" id="UP000218334">
    <property type="component" value="Unassembled WGS sequence"/>
</dbReference>
<dbReference type="Gene3D" id="3.40.50.300">
    <property type="entry name" value="P-loop containing nucleotide triphosphate hydrolases"/>
    <property type="match status" value="1"/>
</dbReference>
<dbReference type="InterPro" id="IPR027417">
    <property type="entry name" value="P-loop_NTPase"/>
</dbReference>
<dbReference type="GO" id="GO:0004386">
    <property type="term" value="F:helicase activity"/>
    <property type="evidence" value="ECO:0007669"/>
    <property type="project" value="UniProtKB-KW"/>
</dbReference>
<dbReference type="InterPro" id="IPR036389">
    <property type="entry name" value="RNase_III_sf"/>
</dbReference>
<protein>
    <submittedName>
        <fullName evidence="8">Ribonuclease III</fullName>
    </submittedName>
</protein>
<dbReference type="Pfam" id="PF03368">
    <property type="entry name" value="Dicer_dimer"/>
    <property type="match status" value="1"/>
</dbReference>
<evidence type="ECO:0000256" key="3">
    <source>
        <dbReference type="ARBA" id="ARBA00022801"/>
    </source>
</evidence>
<dbReference type="Pfam" id="PF00636">
    <property type="entry name" value="Ribonuclease_3"/>
    <property type="match status" value="2"/>
</dbReference>
<feature type="region of interest" description="Disordered" evidence="6">
    <location>
        <begin position="945"/>
        <end position="969"/>
    </location>
</feature>
<dbReference type="Gene3D" id="2.170.260.10">
    <property type="entry name" value="paz domain"/>
    <property type="match status" value="1"/>
</dbReference>
<feature type="domain" description="RNase III" evidence="7">
    <location>
        <begin position="816"/>
        <end position="1002"/>
    </location>
</feature>
<dbReference type="STRING" id="1076256.A0A2H3C7G3"/>
<reference evidence="9" key="1">
    <citation type="journal article" date="2017" name="Nat. Ecol. Evol.">
        <title>Genome expansion and lineage-specific genetic innovations in the forest pathogenic fungi Armillaria.</title>
        <authorList>
            <person name="Sipos G."/>
            <person name="Prasanna A.N."/>
            <person name="Walter M.C."/>
            <person name="O'Connor E."/>
            <person name="Balint B."/>
            <person name="Krizsan K."/>
            <person name="Kiss B."/>
            <person name="Hess J."/>
            <person name="Varga T."/>
            <person name="Slot J."/>
            <person name="Riley R."/>
            <person name="Boka B."/>
            <person name="Rigling D."/>
            <person name="Barry K."/>
            <person name="Lee J."/>
            <person name="Mihaltcheva S."/>
            <person name="LaButti K."/>
            <person name="Lipzen A."/>
            <person name="Waldron R."/>
            <person name="Moloney N.M."/>
            <person name="Sperisen C."/>
            <person name="Kredics L."/>
            <person name="Vagvoelgyi C."/>
            <person name="Patrignani A."/>
            <person name="Fitzpatrick D."/>
            <person name="Nagy I."/>
            <person name="Doyle S."/>
            <person name="Anderson J.B."/>
            <person name="Grigoriev I.V."/>
            <person name="Gueldener U."/>
            <person name="Muensterkoetter M."/>
            <person name="Nagy L.G."/>
        </authorList>
    </citation>
    <scope>NUCLEOTIDE SEQUENCE [LARGE SCALE GENOMIC DNA]</scope>
    <source>
        <strain evidence="9">28-4</strain>
    </source>
</reference>
<dbReference type="SUPFAM" id="SSF69065">
    <property type="entry name" value="RNase III domain-like"/>
    <property type="match status" value="2"/>
</dbReference>
<name>A0A2H3C7G3_9AGAR</name>
<evidence type="ECO:0000256" key="4">
    <source>
        <dbReference type="ARBA" id="ARBA00022806"/>
    </source>
</evidence>
<organism evidence="8 9">
    <name type="scientific">Armillaria solidipes</name>
    <dbReference type="NCBI Taxonomy" id="1076256"/>
    <lineage>
        <taxon>Eukaryota</taxon>
        <taxon>Fungi</taxon>
        <taxon>Dikarya</taxon>
        <taxon>Basidiomycota</taxon>
        <taxon>Agaricomycotina</taxon>
        <taxon>Agaricomycetes</taxon>
        <taxon>Agaricomycetidae</taxon>
        <taxon>Agaricales</taxon>
        <taxon>Marasmiineae</taxon>
        <taxon>Physalacriaceae</taxon>
        <taxon>Armillaria</taxon>
    </lineage>
</organism>
<evidence type="ECO:0000256" key="2">
    <source>
        <dbReference type="ARBA" id="ARBA00022741"/>
    </source>
</evidence>
<dbReference type="GO" id="GO:0006396">
    <property type="term" value="P:RNA processing"/>
    <property type="evidence" value="ECO:0007669"/>
    <property type="project" value="InterPro"/>
</dbReference>
<keyword evidence="2" id="KW-0547">Nucleotide-binding</keyword>
<evidence type="ECO:0000259" key="7">
    <source>
        <dbReference type="PROSITE" id="PS50142"/>
    </source>
</evidence>
<dbReference type="InterPro" id="IPR000999">
    <property type="entry name" value="RNase_III_dom"/>
</dbReference>
<evidence type="ECO:0000313" key="9">
    <source>
        <dbReference type="Proteomes" id="UP000218334"/>
    </source>
</evidence>
<keyword evidence="1" id="KW-0677">Repeat</keyword>
<dbReference type="EMBL" id="KZ293419">
    <property type="protein sequence ID" value="PBK74268.1"/>
    <property type="molecule type" value="Genomic_DNA"/>
</dbReference>